<keyword evidence="1" id="KW-0325">Glycoprotein</keyword>
<accession>A0AAD3D1L9</accession>
<dbReference type="SMART" id="SM00423">
    <property type="entry name" value="PSI"/>
    <property type="match status" value="1"/>
</dbReference>
<dbReference type="EMBL" id="BLLK01000051">
    <property type="protein sequence ID" value="GFH56123.1"/>
    <property type="molecule type" value="Genomic_DNA"/>
</dbReference>
<feature type="domain" description="PSI" evidence="3">
    <location>
        <begin position="43"/>
        <end position="107"/>
    </location>
</feature>
<dbReference type="InterPro" id="IPR051057">
    <property type="entry name" value="PI-PLC_domain"/>
</dbReference>
<evidence type="ECO:0000256" key="1">
    <source>
        <dbReference type="ARBA" id="ARBA00023180"/>
    </source>
</evidence>
<dbReference type="Gene3D" id="3.20.20.190">
    <property type="entry name" value="Phosphatidylinositol (PI) phosphodiesterase"/>
    <property type="match status" value="1"/>
</dbReference>
<name>A0AAD3D1L9_9STRA</name>
<dbReference type="GO" id="GO:0008081">
    <property type="term" value="F:phosphoric diester hydrolase activity"/>
    <property type="evidence" value="ECO:0007669"/>
    <property type="project" value="InterPro"/>
</dbReference>
<evidence type="ECO:0000313" key="4">
    <source>
        <dbReference type="EMBL" id="GFH56123.1"/>
    </source>
</evidence>
<comment type="caution">
    <text evidence="4">The sequence shown here is derived from an EMBL/GenBank/DDBJ whole genome shotgun (WGS) entry which is preliminary data.</text>
</comment>
<dbReference type="InterPro" id="IPR016201">
    <property type="entry name" value="PSI"/>
</dbReference>
<evidence type="ECO:0000259" key="3">
    <source>
        <dbReference type="SMART" id="SM00423"/>
    </source>
</evidence>
<feature type="signal peptide" evidence="2">
    <location>
        <begin position="1"/>
        <end position="25"/>
    </location>
</feature>
<dbReference type="Pfam" id="PF26178">
    <property type="entry name" value="PI-PLC_cat"/>
    <property type="match status" value="1"/>
</dbReference>
<proteinExistence type="predicted"/>
<dbReference type="PANTHER" id="PTHR13593">
    <property type="match status" value="1"/>
</dbReference>
<feature type="chain" id="PRO_5042273735" description="PSI domain-containing protein" evidence="2">
    <location>
        <begin position="26"/>
        <end position="563"/>
    </location>
</feature>
<dbReference type="InterPro" id="IPR017946">
    <property type="entry name" value="PLC-like_Pdiesterase_TIM-brl"/>
</dbReference>
<keyword evidence="2" id="KW-0732">Signal</keyword>
<sequence>MLQIQLTSTVLIIFWLFIDLHRNRKEPFSAESRLQERDSSSPPCTDNDSCASCIGTRYFHEESRSKLNESISSTDSTICVWDPWEQRCNGKGLSSPKKNIEFESQCPLEPKYQEPPKSLSNWMGSLLHLKSFQNSTLSSISLPGSHDCLSYDLSLSLSFTAADSYEEIIKVISDINVLPKEFEEMIRLNGQSQKLDIVQQLNNGIRFFDFRIMFESKIIDGSESTPDWYGIHSLLTNQPAIEYLKDIRDWLDEHSNEIVVIWFSREGSTSQTGEEAYPKVPIDEKHKFWFRIMDLFQGLMLDTAISDFWSTGIHDLIKRNHRLVAFVSDYEEFANSSSFAYDGKMIVNTYGGSVYQERIRLEQQQEYLFHTHKEKDRSKQLFHLLGMNTASSDWQFISALKKRFLPIDPFDSCIKKVNIPGNAICPTSLLDIAQLQNYYNQIIFSEAMEQIKLDVTKVYFPNAFYLDGYDVNGTLRVGPMTLEGRRKKDMDTSYLYSRFAVVDVIILYNVASSCLNSTQEEHDECLKTFSTVYNRMTKNNFQYWNDPKFGRRDDWPRGNTAMQ</sequence>
<keyword evidence="5" id="KW-1185">Reference proteome</keyword>
<protein>
    <recommendedName>
        <fullName evidence="3">PSI domain-containing protein</fullName>
    </recommendedName>
</protein>
<dbReference type="AlphaFoldDB" id="A0AAD3D1L9"/>
<dbReference type="GO" id="GO:0006629">
    <property type="term" value="P:lipid metabolic process"/>
    <property type="evidence" value="ECO:0007669"/>
    <property type="project" value="InterPro"/>
</dbReference>
<gene>
    <name evidence="4" type="ORF">CTEN210_12599</name>
</gene>
<dbReference type="Proteomes" id="UP001054902">
    <property type="component" value="Unassembled WGS sequence"/>
</dbReference>
<evidence type="ECO:0000256" key="2">
    <source>
        <dbReference type="SAM" id="SignalP"/>
    </source>
</evidence>
<dbReference type="PANTHER" id="PTHR13593:SF113">
    <property type="entry name" value="SI:DKEY-266F7.9"/>
    <property type="match status" value="1"/>
</dbReference>
<evidence type="ECO:0000313" key="5">
    <source>
        <dbReference type="Proteomes" id="UP001054902"/>
    </source>
</evidence>
<reference evidence="4 5" key="1">
    <citation type="journal article" date="2021" name="Sci. Rep.">
        <title>The genome of the diatom Chaetoceros tenuissimus carries an ancient integrated fragment of an extant virus.</title>
        <authorList>
            <person name="Hongo Y."/>
            <person name="Kimura K."/>
            <person name="Takaki Y."/>
            <person name="Yoshida Y."/>
            <person name="Baba S."/>
            <person name="Kobayashi G."/>
            <person name="Nagasaki K."/>
            <person name="Hano T."/>
            <person name="Tomaru Y."/>
        </authorList>
    </citation>
    <scope>NUCLEOTIDE SEQUENCE [LARGE SCALE GENOMIC DNA]</scope>
    <source>
        <strain evidence="4 5">NIES-3715</strain>
    </source>
</reference>
<organism evidence="4 5">
    <name type="scientific">Chaetoceros tenuissimus</name>
    <dbReference type="NCBI Taxonomy" id="426638"/>
    <lineage>
        <taxon>Eukaryota</taxon>
        <taxon>Sar</taxon>
        <taxon>Stramenopiles</taxon>
        <taxon>Ochrophyta</taxon>
        <taxon>Bacillariophyta</taxon>
        <taxon>Coscinodiscophyceae</taxon>
        <taxon>Chaetocerotophycidae</taxon>
        <taxon>Chaetocerotales</taxon>
        <taxon>Chaetocerotaceae</taxon>
        <taxon>Chaetoceros</taxon>
    </lineage>
</organism>
<dbReference type="SUPFAM" id="SSF51695">
    <property type="entry name" value="PLC-like phosphodiesterases"/>
    <property type="match status" value="1"/>
</dbReference>